<dbReference type="InterPro" id="IPR057584">
    <property type="entry name" value="RDM3_C"/>
</dbReference>
<keyword evidence="3" id="KW-1185">Reference proteome</keyword>
<proteinExistence type="predicted"/>
<organism evidence="2 3">
    <name type="scientific">Dryococelus australis</name>
    <dbReference type="NCBI Taxonomy" id="614101"/>
    <lineage>
        <taxon>Eukaryota</taxon>
        <taxon>Metazoa</taxon>
        <taxon>Ecdysozoa</taxon>
        <taxon>Arthropoda</taxon>
        <taxon>Hexapoda</taxon>
        <taxon>Insecta</taxon>
        <taxon>Pterygota</taxon>
        <taxon>Neoptera</taxon>
        <taxon>Polyneoptera</taxon>
        <taxon>Phasmatodea</taxon>
        <taxon>Verophasmatodea</taxon>
        <taxon>Anareolatae</taxon>
        <taxon>Phasmatidae</taxon>
        <taxon>Eurycanthinae</taxon>
        <taxon>Dryococelus</taxon>
    </lineage>
</organism>
<gene>
    <name evidence="2" type="ORF">PR048_020914</name>
</gene>
<accession>A0ABQ9GWR7</accession>
<dbReference type="SUPFAM" id="SSF52980">
    <property type="entry name" value="Restriction endonuclease-like"/>
    <property type="match status" value="1"/>
</dbReference>
<dbReference type="PANTHER" id="PTHR46609">
    <property type="entry name" value="EXONUCLEASE, PHAGE-TYPE/RECB, C-TERMINAL DOMAIN-CONTAINING PROTEIN"/>
    <property type="match status" value="1"/>
</dbReference>
<reference evidence="2 3" key="1">
    <citation type="submission" date="2023-02" db="EMBL/GenBank/DDBJ databases">
        <title>LHISI_Scaffold_Assembly.</title>
        <authorList>
            <person name="Stuart O.P."/>
            <person name="Cleave R."/>
            <person name="Magrath M.J.L."/>
            <person name="Mikheyev A.S."/>
        </authorList>
    </citation>
    <scope>NUCLEOTIDE SEQUENCE [LARGE SCALE GENOMIC DNA]</scope>
    <source>
        <strain evidence="2">Daus_M_001</strain>
        <tissue evidence="2">Leg muscle</tissue>
    </source>
</reference>
<dbReference type="Pfam" id="PF23348">
    <property type="entry name" value="RDM3_C"/>
    <property type="match status" value="1"/>
</dbReference>
<dbReference type="CDD" id="cd22343">
    <property type="entry name" value="PDDEXK_lambda_exonuclease-like"/>
    <property type="match status" value="1"/>
</dbReference>
<dbReference type="InterPro" id="IPR011604">
    <property type="entry name" value="PDDEXK-like_dom_sf"/>
</dbReference>
<protein>
    <recommendedName>
        <fullName evidence="1">DM3 domain-containing protein</fullName>
    </recommendedName>
</protein>
<dbReference type="Gene3D" id="3.90.320.10">
    <property type="match status" value="1"/>
</dbReference>
<comment type="caution">
    <text evidence="2">The sequence shown here is derived from an EMBL/GenBank/DDBJ whole genome shotgun (WGS) entry which is preliminary data.</text>
</comment>
<name>A0ABQ9GWR7_9NEOP</name>
<dbReference type="PANTHER" id="PTHR46609:SF8">
    <property type="entry name" value="YQAJ VIRAL RECOMBINASE DOMAIN-CONTAINING PROTEIN"/>
    <property type="match status" value="1"/>
</dbReference>
<dbReference type="InterPro" id="IPR011335">
    <property type="entry name" value="Restrct_endonuc-II-like"/>
</dbReference>
<dbReference type="InterPro" id="IPR051703">
    <property type="entry name" value="NF-kappa-B_Signaling_Reg"/>
</dbReference>
<evidence type="ECO:0000313" key="2">
    <source>
        <dbReference type="EMBL" id="KAJ8876469.1"/>
    </source>
</evidence>
<evidence type="ECO:0000313" key="3">
    <source>
        <dbReference type="Proteomes" id="UP001159363"/>
    </source>
</evidence>
<feature type="domain" description="DM3" evidence="1">
    <location>
        <begin position="119"/>
        <end position="256"/>
    </location>
</feature>
<dbReference type="EMBL" id="JARBHB010000008">
    <property type="protein sequence ID" value="KAJ8876469.1"/>
    <property type="molecule type" value="Genomic_DNA"/>
</dbReference>
<sequence length="403" mass="46799">MRRISQMYQELVSVSMEQDVIVEGFLQIIGMPGLVYRRLIADGDIRVYRKMLCRVGQGDKGKELNLKDRMMRLRRTAVISAIECRKNQNEDKYYLSTEELGKDVLNSQFHVLESVAMAQFERENDSVAMAQFERENDSVAMAQFERENDSVAIAQFERENDAVAIAQFERENDSVAIAQFERENDSVAMAQFERENDSVAIAQFERENDSVAIAQFERENDSVAMAQFERENDSVAMAQFERENDSVAITQFERENPGIVVKRSGLIVDDEYIFLGVSPDGFIGDDQIIEIMCPSSAISMPPLDALAKCKIKHLEMKDRKPQLKLSHNYIYEEQEVLHISRRKTCNFVVWTAKVMVSLRIQRDKDFRENNMITKLLAFFYDYLLLEIIDPRYPRNMPIRELRK</sequence>
<evidence type="ECO:0000259" key="1">
    <source>
        <dbReference type="Pfam" id="PF23348"/>
    </source>
</evidence>
<dbReference type="Proteomes" id="UP001159363">
    <property type="component" value="Chromosome 7"/>
</dbReference>